<accession>A0AAV5R8Y2</accession>
<dbReference type="GO" id="GO:0005789">
    <property type="term" value="C:endoplasmic reticulum membrane"/>
    <property type="evidence" value="ECO:0007669"/>
    <property type="project" value="UniProtKB-SubCell"/>
</dbReference>
<keyword evidence="2 8" id="KW-0812">Transmembrane</keyword>
<keyword evidence="4 8" id="KW-1133">Transmembrane helix</keyword>
<evidence type="ECO:0000313" key="12">
    <source>
        <dbReference type="Proteomes" id="UP001378960"/>
    </source>
</evidence>
<dbReference type="InterPro" id="IPR031468">
    <property type="entry name" value="SMP_LBD"/>
</dbReference>
<dbReference type="GO" id="GO:0045040">
    <property type="term" value="P:protein insertion into mitochondrial outer membrane"/>
    <property type="evidence" value="ECO:0007669"/>
    <property type="project" value="UniProtKB-UniRule"/>
</dbReference>
<protein>
    <recommendedName>
        <fullName evidence="8">Maintenance of mitochondrial morphology protein 1</fullName>
    </recommendedName>
</protein>
<evidence type="ECO:0000256" key="7">
    <source>
        <dbReference type="ARBA" id="ARBA00023136"/>
    </source>
</evidence>
<evidence type="ECO:0000256" key="2">
    <source>
        <dbReference type="ARBA" id="ARBA00022692"/>
    </source>
</evidence>
<evidence type="ECO:0000256" key="4">
    <source>
        <dbReference type="ARBA" id="ARBA00022989"/>
    </source>
</evidence>
<evidence type="ECO:0000256" key="5">
    <source>
        <dbReference type="ARBA" id="ARBA00023055"/>
    </source>
</evidence>
<dbReference type="CDD" id="cd21671">
    <property type="entry name" value="SMP_Mmm1"/>
    <property type="match status" value="1"/>
</dbReference>
<evidence type="ECO:0000313" key="11">
    <source>
        <dbReference type="EMBL" id="GMM47532.1"/>
    </source>
</evidence>
<dbReference type="PANTHER" id="PTHR13466">
    <property type="entry name" value="TEX2 PROTEIN-RELATED"/>
    <property type="match status" value="1"/>
</dbReference>
<dbReference type="GO" id="GO:0032865">
    <property type="term" value="C:ERMES complex"/>
    <property type="evidence" value="ECO:0007669"/>
    <property type="project" value="UniProtKB-UniRule"/>
</dbReference>
<dbReference type="PANTHER" id="PTHR13466:SF0">
    <property type="entry name" value="SMP-LTD DOMAIN-CONTAINING PROTEIN"/>
    <property type="match status" value="1"/>
</dbReference>
<evidence type="ECO:0000256" key="3">
    <source>
        <dbReference type="ARBA" id="ARBA00022824"/>
    </source>
</evidence>
<keyword evidence="3 8" id="KW-0256">Endoplasmic reticulum</keyword>
<comment type="similarity">
    <text evidence="8">Belongs to the MMM1 family.</text>
</comment>
<keyword evidence="6" id="KW-0446">Lipid-binding</keyword>
<keyword evidence="12" id="KW-1185">Reference proteome</keyword>
<comment type="caution">
    <text evidence="11">The sequence shown here is derived from an EMBL/GenBank/DDBJ whole genome shotgun (WGS) entry which is preliminary data.</text>
</comment>
<name>A0AAV5R8Y2_PICKL</name>
<comment type="subcellular location">
    <subcellularLocation>
        <location evidence="8">Endoplasmic reticulum membrane</location>
        <topology evidence="8">Single-pass type I membrane protein</topology>
    </subcellularLocation>
    <text evidence="8">The ERMES/MDM complex localizes to a few discrete foci (around 10 per single cell), that represent mitochondria-endoplasmic reticulum junctions. These foci are often found next to mtDNA nucleoids.</text>
</comment>
<reference evidence="11 12" key="1">
    <citation type="journal article" date="2023" name="Elife">
        <title>Identification of key yeast species and microbe-microbe interactions impacting larval growth of Drosophila in the wild.</title>
        <authorList>
            <person name="Mure A."/>
            <person name="Sugiura Y."/>
            <person name="Maeda R."/>
            <person name="Honda K."/>
            <person name="Sakurai N."/>
            <person name="Takahashi Y."/>
            <person name="Watada M."/>
            <person name="Katoh T."/>
            <person name="Gotoh A."/>
            <person name="Gotoh Y."/>
            <person name="Taniguchi I."/>
            <person name="Nakamura K."/>
            <person name="Hayashi T."/>
            <person name="Katayama T."/>
            <person name="Uemura T."/>
            <person name="Hattori Y."/>
        </authorList>
    </citation>
    <scope>NUCLEOTIDE SEQUENCE [LARGE SCALE GENOMIC DNA]</scope>
    <source>
        <strain evidence="11 12">PK-24</strain>
    </source>
</reference>
<dbReference type="HAMAP" id="MF_03103">
    <property type="entry name" value="Mmm1"/>
    <property type="match status" value="1"/>
</dbReference>
<organism evidence="11 12">
    <name type="scientific">Pichia kluyveri</name>
    <name type="common">Yeast</name>
    <dbReference type="NCBI Taxonomy" id="36015"/>
    <lineage>
        <taxon>Eukaryota</taxon>
        <taxon>Fungi</taxon>
        <taxon>Dikarya</taxon>
        <taxon>Ascomycota</taxon>
        <taxon>Saccharomycotina</taxon>
        <taxon>Pichiomycetes</taxon>
        <taxon>Pichiales</taxon>
        <taxon>Pichiaceae</taxon>
        <taxon>Pichia</taxon>
    </lineage>
</organism>
<dbReference type="EMBL" id="BTGB01000009">
    <property type="protein sequence ID" value="GMM47532.1"/>
    <property type="molecule type" value="Genomic_DNA"/>
</dbReference>
<keyword evidence="5" id="KW-0445">Lipid transport</keyword>
<proteinExistence type="inferred from homology"/>
<dbReference type="Pfam" id="PF10296">
    <property type="entry name" value="MMM1"/>
    <property type="match status" value="1"/>
</dbReference>
<feature type="transmembrane region" description="Helical" evidence="9">
    <location>
        <begin position="131"/>
        <end position="151"/>
    </location>
</feature>
<dbReference type="PROSITE" id="PS51847">
    <property type="entry name" value="SMP"/>
    <property type="match status" value="1"/>
</dbReference>
<evidence type="ECO:0000259" key="10">
    <source>
        <dbReference type="PROSITE" id="PS51847"/>
    </source>
</evidence>
<evidence type="ECO:0000256" key="9">
    <source>
        <dbReference type="SAM" id="Phobius"/>
    </source>
</evidence>
<comment type="subunit">
    <text evidence="8">Homodimer. Component of the ER-mitochondria encounter structure (ERMES) or MDM complex, composed of MMM1, MDM10, MDM12 and MDM34. A MMM1 homodimer associates with one molecule of MDM12 on each side in a pairwise head-to-tail manner, and the SMP-LTD domains of MMM1 and MDM12 generate a continuous hydrophobic tunnel for phospholipid trafficking.</text>
</comment>
<evidence type="ECO:0000256" key="6">
    <source>
        <dbReference type="ARBA" id="ARBA00023121"/>
    </source>
</evidence>
<feature type="domain" description="SMP-LTD" evidence="10">
    <location>
        <begin position="257"/>
        <end position="488"/>
    </location>
</feature>
<sequence length="504" mass="56769">MSGDIIEECHTVAPVIEFDCNTEICETNNFTEDIQTFQKTDSESELNNTSTSNFKDTTDLEQYLSELLIGLQKQQEHQQNEVLQLIIQQRQELQNNPSSLNNNNKIINPPISFNTLSPPIVSSAWTFTQGLIIGQVSVIILIVAFIKFFVFTEATPTQATKIPTKKDRSVIKTSKSDEIDLSRLKATPLTRLSAENNNNNNIPNNTPSVDDGTKLKDNLTHLKEVNKALNAGKVNLDFDSTLNSILEKTYYDVKTHKPESLDWFNVLVGQIIAQARLEALIDGNIYESLNKALNSPPVLQYFDAIKITEINIGDDYPIFSNCRVQNNEGRLEAKIDVDVSDTITLAVNTNLLINQPKFMSASLPINLAISVVRFSACLSVSLIATDDDDFNVEDNEHGNANNNVNKKKKAQNIDNNNHNTTDNSKGHSIALMFSFSPDFRLEFDIKSLIGSRAKLENIPRISSILENVIRKWFIERCIEPRFQLIQLPSLWPRKKTTRENVPTE</sequence>
<dbReference type="InterPro" id="IPR027537">
    <property type="entry name" value="Mmm1"/>
</dbReference>
<comment type="function">
    <text evidence="8">Component of the ERMES/MDM complex, which serves as a molecular tether to connect the endoplasmic reticulum (ER) and mitochondria. Components of this complex are involved in the control of mitochondrial shape and protein biogenesis, and function in nonvesicular lipid trafficking between the ER and mitochondria. The MDM12-MMM1 subcomplex functions in the major beta-barrel assembly pathway that is responsible for biogenesis of all outer membrane beta-barrel proteins, and acts in a late step after the SAM complex. The MDM10-MDM12-MMM1 subcomplex further acts in the TOM40-specific pathway after the action of the MDM12-MMM1 complex. Essential for establishing and maintaining the structure of mitochondria and maintenance of mtDNA nucleoids.</text>
</comment>
<feature type="topological domain" description="Lumenal" evidence="8">
    <location>
        <begin position="1"/>
        <end position="130"/>
    </location>
</feature>
<gene>
    <name evidence="8" type="primary">MMM1</name>
    <name evidence="11" type="ORF">DAPK24_041300</name>
</gene>
<keyword evidence="1" id="KW-0813">Transport</keyword>
<dbReference type="GO" id="GO:0006869">
    <property type="term" value="P:lipid transport"/>
    <property type="evidence" value="ECO:0007669"/>
    <property type="project" value="UniProtKB-KW"/>
</dbReference>
<feature type="topological domain" description="Cytoplasmic" evidence="8">
    <location>
        <begin position="152"/>
        <end position="504"/>
    </location>
</feature>
<evidence type="ECO:0000256" key="8">
    <source>
        <dbReference type="HAMAP-Rule" id="MF_03103"/>
    </source>
</evidence>
<evidence type="ECO:0000256" key="1">
    <source>
        <dbReference type="ARBA" id="ARBA00022448"/>
    </source>
</evidence>
<keyword evidence="7 8" id="KW-0472">Membrane</keyword>
<dbReference type="GO" id="GO:0008289">
    <property type="term" value="F:lipid binding"/>
    <property type="evidence" value="ECO:0007669"/>
    <property type="project" value="UniProtKB-KW"/>
</dbReference>
<dbReference type="Proteomes" id="UP001378960">
    <property type="component" value="Unassembled WGS sequence"/>
</dbReference>
<dbReference type="InterPro" id="IPR019411">
    <property type="entry name" value="MMM1_dom"/>
</dbReference>
<dbReference type="AlphaFoldDB" id="A0AAV5R8Y2"/>